<dbReference type="Proteomes" id="UP001162483">
    <property type="component" value="Unassembled WGS sequence"/>
</dbReference>
<proteinExistence type="predicted"/>
<dbReference type="EMBL" id="CATNWA010012241">
    <property type="protein sequence ID" value="CAI9563029.1"/>
    <property type="molecule type" value="Genomic_DNA"/>
</dbReference>
<sequence>MLVILTVVNQLHCVKRTFVFFDPPRLSHSPFHLLIEHSLGDTLHMLSLVCIATEFFLFFLGECM</sequence>
<organism evidence="2 3">
    <name type="scientific">Staurois parvus</name>
    <dbReference type="NCBI Taxonomy" id="386267"/>
    <lineage>
        <taxon>Eukaryota</taxon>
        <taxon>Metazoa</taxon>
        <taxon>Chordata</taxon>
        <taxon>Craniata</taxon>
        <taxon>Vertebrata</taxon>
        <taxon>Euteleostomi</taxon>
        <taxon>Amphibia</taxon>
        <taxon>Batrachia</taxon>
        <taxon>Anura</taxon>
        <taxon>Neobatrachia</taxon>
        <taxon>Ranoidea</taxon>
        <taxon>Ranidae</taxon>
        <taxon>Staurois</taxon>
    </lineage>
</organism>
<evidence type="ECO:0000313" key="2">
    <source>
        <dbReference type="EMBL" id="CAI9563029.1"/>
    </source>
</evidence>
<name>A0ABN9CTF8_9NEOB</name>
<keyword evidence="1" id="KW-1133">Transmembrane helix</keyword>
<reference evidence="2" key="1">
    <citation type="submission" date="2023-05" db="EMBL/GenBank/DDBJ databases">
        <authorList>
            <person name="Stuckert A."/>
        </authorList>
    </citation>
    <scope>NUCLEOTIDE SEQUENCE</scope>
</reference>
<keyword evidence="3" id="KW-1185">Reference proteome</keyword>
<evidence type="ECO:0000313" key="3">
    <source>
        <dbReference type="Proteomes" id="UP001162483"/>
    </source>
</evidence>
<gene>
    <name evidence="2" type="ORF">SPARVUS_LOCUS5691155</name>
</gene>
<accession>A0ABN9CTF8</accession>
<evidence type="ECO:0000256" key="1">
    <source>
        <dbReference type="SAM" id="Phobius"/>
    </source>
</evidence>
<keyword evidence="1" id="KW-0812">Transmembrane</keyword>
<protein>
    <submittedName>
        <fullName evidence="2">Uncharacterized protein</fullName>
    </submittedName>
</protein>
<keyword evidence="1" id="KW-0472">Membrane</keyword>
<feature type="transmembrane region" description="Helical" evidence="1">
    <location>
        <begin position="43"/>
        <end position="61"/>
    </location>
</feature>
<comment type="caution">
    <text evidence="2">The sequence shown here is derived from an EMBL/GenBank/DDBJ whole genome shotgun (WGS) entry which is preliminary data.</text>
</comment>